<protein>
    <recommendedName>
        <fullName evidence="3">ER membrane protein complex subunit 4</fullName>
    </recommendedName>
</protein>
<accession>A0A8H5G4J0</accession>
<evidence type="ECO:0000256" key="5">
    <source>
        <dbReference type="ARBA" id="ARBA00022824"/>
    </source>
</evidence>
<dbReference type="Gene3D" id="3.20.20.140">
    <property type="entry name" value="Metal-dependent hydrolases"/>
    <property type="match status" value="1"/>
</dbReference>
<evidence type="ECO:0000256" key="7">
    <source>
        <dbReference type="ARBA" id="ARBA00023136"/>
    </source>
</evidence>
<evidence type="ECO:0000256" key="2">
    <source>
        <dbReference type="ARBA" id="ARBA00007715"/>
    </source>
</evidence>
<dbReference type="InterPro" id="IPR032466">
    <property type="entry name" value="Metal_Hydrolase"/>
</dbReference>
<name>A0A8H5G4J0_9AGAR</name>
<dbReference type="InterPro" id="IPR011059">
    <property type="entry name" value="Metal-dep_hydrolase_composite"/>
</dbReference>
<dbReference type="Proteomes" id="UP000559027">
    <property type="component" value="Unassembled WGS sequence"/>
</dbReference>
<evidence type="ECO:0000256" key="1">
    <source>
        <dbReference type="ARBA" id="ARBA00004477"/>
    </source>
</evidence>
<dbReference type="Gene3D" id="2.30.40.10">
    <property type="entry name" value="Urease, subunit C, domain 1"/>
    <property type="match status" value="2"/>
</dbReference>
<evidence type="ECO:0000313" key="9">
    <source>
        <dbReference type="EMBL" id="KAF5358142.1"/>
    </source>
</evidence>
<dbReference type="InterPro" id="IPR009445">
    <property type="entry name" value="TMEM85/Emc4"/>
</dbReference>
<dbReference type="OrthoDB" id="194468at2759"/>
<evidence type="ECO:0000256" key="3">
    <source>
        <dbReference type="ARBA" id="ARBA00020820"/>
    </source>
</evidence>
<keyword evidence="5" id="KW-0256">Endoplasmic reticulum</keyword>
<organism evidence="9 10">
    <name type="scientific">Leucocoprinus leucothites</name>
    <dbReference type="NCBI Taxonomy" id="201217"/>
    <lineage>
        <taxon>Eukaryota</taxon>
        <taxon>Fungi</taxon>
        <taxon>Dikarya</taxon>
        <taxon>Basidiomycota</taxon>
        <taxon>Agaricomycotina</taxon>
        <taxon>Agaricomycetes</taxon>
        <taxon>Agaricomycetidae</taxon>
        <taxon>Agaricales</taxon>
        <taxon>Agaricineae</taxon>
        <taxon>Agaricaceae</taxon>
        <taxon>Leucocoprinus</taxon>
    </lineage>
</organism>
<dbReference type="Pfam" id="PF06417">
    <property type="entry name" value="EMC4"/>
    <property type="match status" value="1"/>
</dbReference>
<dbReference type="InterPro" id="IPR011042">
    <property type="entry name" value="6-blade_b-propeller_TolB-like"/>
</dbReference>
<sequence>MHSKSKSESAPTKSLDSLKASRAWDVAIGPAKQIPMNLIMLYMSGSQVQIFIRAISSVPKSSLKVWSQAFAQYAPTGKDSKAFMTLFLQKAVFLLCHLVGLGIGLWKCQQMGLLPTGTGDWLAFETRGPAGHGDRAAVLLPVHVQSDRKSKGTRIRAYLTLLSTAAILSTLLPAPWTLFHERDLRPVTTKKADPASEWQDNIWPIREQTPWDISTDYRYPRTLEYDVSEGTWLRLDVHPVSGDILFDMLGDIYCLPGHEALETALGGTVQARPVLRGVPFDTDPHFSPEGDRFVFRSDAGLGIENIWISEWSGCDAMDISVANTQNEELQVALRARAQEEDLLGEGVAETEIRKYNRFIREGRTHRVTNETYRWVSDARFHPSGSSVIATKWYTSSRSLGAGEGWQYEVPSLEDLRHDQKPISVGSGSRVLGRSLPLGWTVDDYESQQIGPEQFIWLGEDAIIYAKNVKDANAFEYSKGECHFRLTLHYASDIHQGIYSIFQRNLTTGTTETLVSAYPGGASRPELSRDRRTLAFVRRVRDKEALVLKDLQTGTLHYVWFGLTYDLTTISAPMGTYPSFAFSPSDDAVIIWAAGQIYRIPLKINDQGEKVAAGTASPIKFQAHISMKLARTLDGGVDILEQETAKTQRVYSLKNLRVDEHGERAVFEGAGFTYIHEIQSEQTRRIPSDKTSPYYSPSFVPGRSEFVIHARWSDTKFTSFELANLETGATHKFEGLPWGATFLPSRLAFVKTGEDTLTGGVVAIANPGLYIADFELPSNDRQNIVLRNLKFVPSDLDPEDRVNMQFFDGSDKLLVQDSQTAFTINLKKGPDENGDYEHEKIASGRMSAELTVSPTGNDGVPDYISFVDFFHVYVAPGAAAQDEQGVWSKPANATKGLARLSLDGGHDIAWSKDGKKVFWLLAVKQDRLNFGISCNHELVNYQEAIIEHSTDIARLEHEAASLHGTHKDWIDIQDGSDMLIISNATILTMETGQVEDDLIEDGVIITRSGVIQYAGPISQDLSIPAGAQTIDAQGGFVIPGFIDVHAHWNGFTVRYPTKSWEMETFLAYGVTSLHNPSADNVDGFVERSRVERGQMIGPRIYTVGDIIYGAGAYPYHQDIVTQDEAYSALLRIKAQGGPASISYKNYNIPSRASRQRLLGAARNMSMLCVPEGGMNYDWDLTYIIDGMTTVEHAIPVPVLYEDVQVLFALSGTGSTPTHIVNYGGAFGEQFVWANNDVPNDPKYESISFDNSRDMIFWKVFPSPLLVLCHVKLLDVSFRYRFTYEAACTAYALFNTSVSVAKMTEMGLLTHIGAHGEPPLGLNYHAEMWFAKQGGLSNYDVIRAATSSGARTLGMFPSLGSLSSGKLADYLVYPAGVDLLGGDISLTRELAYVARGGRLWNASTMEEVWPIKGRKQEMPPFNAE</sequence>
<keyword evidence="10" id="KW-1185">Reference proteome</keyword>
<dbReference type="SUPFAM" id="SSF51556">
    <property type="entry name" value="Metallo-dependent hydrolases"/>
    <property type="match status" value="1"/>
</dbReference>
<feature type="transmembrane region" description="Helical" evidence="8">
    <location>
        <begin position="158"/>
        <end position="179"/>
    </location>
</feature>
<dbReference type="PANTHER" id="PTHR19315">
    <property type="entry name" value="ER MEMBRANE PROTEIN COMPLEX SUBUNIT 4"/>
    <property type="match status" value="1"/>
</dbReference>
<dbReference type="Gene3D" id="1.20.58.520">
    <property type="entry name" value="Amidohydrolase"/>
    <property type="match status" value="1"/>
</dbReference>
<evidence type="ECO:0000256" key="6">
    <source>
        <dbReference type="ARBA" id="ARBA00022989"/>
    </source>
</evidence>
<keyword evidence="6 8" id="KW-1133">Transmembrane helix</keyword>
<proteinExistence type="inferred from homology"/>
<dbReference type="GO" id="GO:0016810">
    <property type="term" value="F:hydrolase activity, acting on carbon-nitrogen (but not peptide) bonds"/>
    <property type="evidence" value="ECO:0007669"/>
    <property type="project" value="InterPro"/>
</dbReference>
<evidence type="ECO:0000313" key="10">
    <source>
        <dbReference type="Proteomes" id="UP000559027"/>
    </source>
</evidence>
<dbReference type="SUPFAM" id="SSF82171">
    <property type="entry name" value="DPP6 N-terminal domain-like"/>
    <property type="match status" value="1"/>
</dbReference>
<comment type="similarity">
    <text evidence="2">Belongs to the EMC4 family.</text>
</comment>
<gene>
    <name evidence="9" type="ORF">D9756_001954</name>
</gene>
<comment type="subcellular location">
    <subcellularLocation>
        <location evidence="1">Endoplasmic reticulum membrane</location>
        <topology evidence="1">Multi-pass membrane protein</topology>
    </subcellularLocation>
</comment>
<dbReference type="Gene3D" id="2.120.10.30">
    <property type="entry name" value="TolB, C-terminal domain"/>
    <property type="match status" value="1"/>
</dbReference>
<keyword evidence="4 8" id="KW-0812">Transmembrane</keyword>
<dbReference type="GO" id="GO:0005789">
    <property type="term" value="C:endoplasmic reticulum membrane"/>
    <property type="evidence" value="ECO:0007669"/>
    <property type="project" value="UniProtKB-SubCell"/>
</dbReference>
<reference evidence="9 10" key="1">
    <citation type="journal article" date="2020" name="ISME J.">
        <title>Uncovering the hidden diversity of litter-decomposition mechanisms in mushroom-forming fungi.</title>
        <authorList>
            <person name="Floudas D."/>
            <person name="Bentzer J."/>
            <person name="Ahren D."/>
            <person name="Johansson T."/>
            <person name="Persson P."/>
            <person name="Tunlid A."/>
        </authorList>
    </citation>
    <scope>NUCLEOTIDE SEQUENCE [LARGE SCALE GENOMIC DNA]</scope>
    <source>
        <strain evidence="9 10">CBS 146.42</strain>
    </source>
</reference>
<dbReference type="SUPFAM" id="SSF51338">
    <property type="entry name" value="Composite domain of metallo-dependent hydrolases"/>
    <property type="match status" value="1"/>
</dbReference>
<dbReference type="Gene3D" id="3.30.110.90">
    <property type="entry name" value="Amidohydrolase"/>
    <property type="match status" value="1"/>
</dbReference>
<feature type="transmembrane region" description="Helical" evidence="8">
    <location>
        <begin position="87"/>
        <end position="106"/>
    </location>
</feature>
<dbReference type="EMBL" id="JAACJO010000005">
    <property type="protein sequence ID" value="KAF5358142.1"/>
    <property type="molecule type" value="Genomic_DNA"/>
</dbReference>
<evidence type="ECO:0000256" key="4">
    <source>
        <dbReference type="ARBA" id="ARBA00022692"/>
    </source>
</evidence>
<keyword evidence="7 8" id="KW-0472">Membrane</keyword>
<comment type="caution">
    <text evidence="9">The sequence shown here is derived from an EMBL/GenBank/DDBJ whole genome shotgun (WGS) entry which is preliminary data.</text>
</comment>
<evidence type="ECO:0000256" key="8">
    <source>
        <dbReference type="SAM" id="Phobius"/>
    </source>
</evidence>